<dbReference type="EMBL" id="JAKNSF020000054">
    <property type="protein sequence ID" value="KAK7724802.1"/>
    <property type="molecule type" value="Genomic_DNA"/>
</dbReference>
<dbReference type="PANTHER" id="PTHR15549:SF26">
    <property type="entry name" value="AXIAL BUDDING PATTERN PROTEIN 2-RELATED"/>
    <property type="match status" value="1"/>
</dbReference>
<dbReference type="InterPro" id="IPR033121">
    <property type="entry name" value="PEPTIDASE_A1"/>
</dbReference>
<keyword evidence="2 6" id="KW-0812">Transmembrane</keyword>
<gene>
    <name evidence="8" type="ORF">SLS63_008496</name>
</gene>
<dbReference type="Proteomes" id="UP001430848">
    <property type="component" value="Unassembled WGS sequence"/>
</dbReference>
<dbReference type="Pfam" id="PF00026">
    <property type="entry name" value="Asp"/>
    <property type="match status" value="1"/>
</dbReference>
<dbReference type="InterPro" id="IPR051694">
    <property type="entry name" value="Immunoregulatory_rcpt-like"/>
</dbReference>
<feature type="transmembrane region" description="Helical" evidence="6">
    <location>
        <begin position="364"/>
        <end position="389"/>
    </location>
</feature>
<evidence type="ECO:0000256" key="2">
    <source>
        <dbReference type="ARBA" id="ARBA00022692"/>
    </source>
</evidence>
<evidence type="ECO:0000256" key="4">
    <source>
        <dbReference type="ARBA" id="ARBA00023136"/>
    </source>
</evidence>
<dbReference type="PANTHER" id="PTHR15549">
    <property type="entry name" value="PAIRED IMMUNOGLOBULIN-LIKE TYPE 2 RECEPTOR"/>
    <property type="match status" value="1"/>
</dbReference>
<dbReference type="Gene3D" id="2.40.70.10">
    <property type="entry name" value="Acid Proteases"/>
    <property type="match status" value="1"/>
</dbReference>
<dbReference type="SUPFAM" id="SSF50630">
    <property type="entry name" value="Acid proteases"/>
    <property type="match status" value="1"/>
</dbReference>
<evidence type="ECO:0000256" key="6">
    <source>
        <dbReference type="SAM" id="Phobius"/>
    </source>
</evidence>
<keyword evidence="3 6" id="KW-1133">Transmembrane helix</keyword>
<feature type="domain" description="Peptidase A1" evidence="7">
    <location>
        <begin position="85"/>
        <end position="300"/>
    </location>
</feature>
<proteinExistence type="predicted"/>
<evidence type="ECO:0000313" key="9">
    <source>
        <dbReference type="Proteomes" id="UP001430848"/>
    </source>
</evidence>
<protein>
    <recommendedName>
        <fullName evidence="7">Peptidase A1 domain-containing protein</fullName>
    </recommendedName>
</protein>
<evidence type="ECO:0000256" key="3">
    <source>
        <dbReference type="ARBA" id="ARBA00022989"/>
    </source>
</evidence>
<evidence type="ECO:0000256" key="5">
    <source>
        <dbReference type="SAM" id="MobiDB-lite"/>
    </source>
</evidence>
<feature type="region of interest" description="Disordered" evidence="5">
    <location>
        <begin position="399"/>
        <end position="426"/>
    </location>
</feature>
<feature type="region of interest" description="Disordered" evidence="5">
    <location>
        <begin position="344"/>
        <end position="363"/>
    </location>
</feature>
<comment type="caution">
    <text evidence="8">The sequence shown here is derived from an EMBL/GenBank/DDBJ whole genome shotgun (WGS) entry which is preliminary data.</text>
</comment>
<evidence type="ECO:0000313" key="8">
    <source>
        <dbReference type="EMBL" id="KAK7724802.1"/>
    </source>
</evidence>
<dbReference type="InterPro" id="IPR021109">
    <property type="entry name" value="Peptidase_aspartic_dom_sf"/>
</dbReference>
<keyword evidence="4 6" id="KW-0472">Membrane</keyword>
<keyword evidence="9" id="KW-1185">Reference proteome</keyword>
<name>A0ABR1P2H2_DIAER</name>
<comment type="subcellular location">
    <subcellularLocation>
        <location evidence="1">Membrane</location>
        <topology evidence="1">Single-pass membrane protein</topology>
    </subcellularLocation>
</comment>
<evidence type="ECO:0000259" key="7">
    <source>
        <dbReference type="Pfam" id="PF00026"/>
    </source>
</evidence>
<evidence type="ECO:0000256" key="1">
    <source>
        <dbReference type="ARBA" id="ARBA00004167"/>
    </source>
</evidence>
<accession>A0ABR1P2H2</accession>
<organism evidence="8 9">
    <name type="scientific">Diaporthe eres</name>
    <name type="common">Phomopsis oblonga</name>
    <dbReference type="NCBI Taxonomy" id="83184"/>
    <lineage>
        <taxon>Eukaryota</taxon>
        <taxon>Fungi</taxon>
        <taxon>Dikarya</taxon>
        <taxon>Ascomycota</taxon>
        <taxon>Pezizomycotina</taxon>
        <taxon>Sordariomycetes</taxon>
        <taxon>Sordariomycetidae</taxon>
        <taxon>Diaporthales</taxon>
        <taxon>Diaporthaceae</taxon>
        <taxon>Diaporthe</taxon>
        <taxon>Diaporthe eres species complex</taxon>
    </lineage>
</organism>
<sequence>MIGYFYENASSTWAKSSSLVDAGGARQETEDTGAELGIADLLTKSLGGADTMALGGINLTMWPIGIPRLNWDHGYTTLHALGLGSNSTFLQSLVDAGQIASKVWSIFWGRMWVDDWLDGSVVFGGYDSELVLGDNYTQNLDYSETTGCWTGMKVTITDVVLNIRDGSKVSIFPTNYALPTCIVPQRQLLLEAPNSIVTNFEKETGMASTGSSYGLHWSALQYLAKNAFDGDITISLSSGLSVTVQNDQFLTPFVQIGYDGARFLNESIKELLINPTDQPPTLGRYFLTAAYLMVNHDSNTFTMWQGNPSSSSNLVTVVSEQAAESCGNVTGVVQPSATADITSSASATGSAESSSSASSTHPSAGAIAGGTVGGVAFLAAAGLAAFFLLRKRRQRGGQLGHELPTEKPQSYAQAVKPQEGETESTNEAFASNSVLSHELDSTKPLSELPLYSNRFQTEDRGNSQSSSIRGSSQLPYEMDGRIYTFH</sequence>
<reference evidence="8 9" key="1">
    <citation type="submission" date="2024-02" db="EMBL/GenBank/DDBJ databases">
        <title>De novo assembly and annotation of 12 fungi associated with fruit tree decline syndrome in Ontario, Canada.</title>
        <authorList>
            <person name="Sulman M."/>
            <person name="Ellouze W."/>
            <person name="Ilyukhin E."/>
        </authorList>
    </citation>
    <scope>NUCLEOTIDE SEQUENCE [LARGE SCALE GENOMIC DNA]</scope>
    <source>
        <strain evidence="8 9">M169</strain>
    </source>
</reference>